<keyword evidence="4" id="KW-0233">DNA recombination</keyword>
<dbReference type="Gene3D" id="1.10.443.10">
    <property type="entry name" value="Intergrase catalytic core"/>
    <property type="match status" value="1"/>
</dbReference>
<evidence type="ECO:0000256" key="5">
    <source>
        <dbReference type="SAM" id="MobiDB-lite"/>
    </source>
</evidence>
<proteinExistence type="inferred from homology"/>
<dbReference type="InterPro" id="IPR013762">
    <property type="entry name" value="Integrase-like_cat_sf"/>
</dbReference>
<dbReference type="GO" id="GO:0015074">
    <property type="term" value="P:DNA integration"/>
    <property type="evidence" value="ECO:0007669"/>
    <property type="project" value="UniProtKB-KW"/>
</dbReference>
<dbReference type="EMBL" id="LT629751">
    <property type="protein sequence ID" value="SDT33917.1"/>
    <property type="molecule type" value="Genomic_DNA"/>
</dbReference>
<sequence>MLNRKGRGRQGLSRRGQKGGSMGDYAAKLSQLLRRCYRDGLDPIELSDGKFTDYVDEIRKETSNFNPSQPRKSETSVIATGKIWLDFLSFVGWFYGDREFVSEQGTIRAREEKFVTVTRGGKRIIQTYMTHHSFGKPRREHRRVPITRQQIEQLKTAIRKDKTTAFVKVRRACLIELLTDTGARRTELANLMVDDVLRAMEMEHPLLRLDTLKQDEDAERYVPVFATALKKLRQYIEVERRKIMRNVYKEKKDHGYFFVSSTTGKPLTSPVFSNEINHLRKVAGIKSQLCPHMFRHAFITNLFVRFIQRHQLSNEDEFRRALLDGRTFIAEITSWTGHLEHQSVERYINLAFRDLSSYTETVSSVHLVMAMDKYFSEEHELLAMLEEGMPVAEYSQRLKALQVMAHKDFEIARARESSLT</sequence>
<dbReference type="Proteomes" id="UP000243359">
    <property type="component" value="Chromosome I"/>
</dbReference>
<dbReference type="InterPro" id="IPR050090">
    <property type="entry name" value="Tyrosine_recombinase_XerCD"/>
</dbReference>
<dbReference type="STRING" id="1392877.SAMN05216221_4297"/>
<keyword evidence="2" id="KW-0229">DNA integration</keyword>
<accession>A0A1H1ZK20</accession>
<dbReference type="Pfam" id="PF00589">
    <property type="entry name" value="Phage_integrase"/>
    <property type="match status" value="1"/>
</dbReference>
<evidence type="ECO:0000313" key="7">
    <source>
        <dbReference type="EMBL" id="SDT33917.1"/>
    </source>
</evidence>
<organism evidence="7 8">
    <name type="scientific">Pseudomonas oryzae</name>
    <dbReference type="NCBI Taxonomy" id="1392877"/>
    <lineage>
        <taxon>Bacteria</taxon>
        <taxon>Pseudomonadati</taxon>
        <taxon>Pseudomonadota</taxon>
        <taxon>Gammaproteobacteria</taxon>
        <taxon>Pseudomonadales</taxon>
        <taxon>Pseudomonadaceae</taxon>
        <taxon>Pseudomonas</taxon>
    </lineage>
</organism>
<evidence type="ECO:0000256" key="2">
    <source>
        <dbReference type="ARBA" id="ARBA00022908"/>
    </source>
</evidence>
<keyword evidence="3" id="KW-0238">DNA-binding</keyword>
<evidence type="ECO:0000256" key="1">
    <source>
        <dbReference type="ARBA" id="ARBA00008857"/>
    </source>
</evidence>
<dbReference type="GO" id="GO:0006310">
    <property type="term" value="P:DNA recombination"/>
    <property type="evidence" value="ECO:0007669"/>
    <property type="project" value="UniProtKB-KW"/>
</dbReference>
<feature type="domain" description="Tyr recombinase" evidence="6">
    <location>
        <begin position="141"/>
        <end position="360"/>
    </location>
</feature>
<dbReference type="GO" id="GO:0003677">
    <property type="term" value="F:DNA binding"/>
    <property type="evidence" value="ECO:0007669"/>
    <property type="project" value="UniProtKB-KW"/>
</dbReference>
<dbReference type="InterPro" id="IPR011010">
    <property type="entry name" value="DNA_brk_join_enz"/>
</dbReference>
<keyword evidence="8" id="KW-1185">Reference proteome</keyword>
<dbReference type="SUPFAM" id="SSF56349">
    <property type="entry name" value="DNA breaking-rejoining enzymes"/>
    <property type="match status" value="1"/>
</dbReference>
<gene>
    <name evidence="7" type="ORF">SAMN05216221_4297</name>
</gene>
<name>A0A1H1ZK20_9PSED</name>
<dbReference type="PROSITE" id="PS51898">
    <property type="entry name" value="TYR_RECOMBINASE"/>
    <property type="match status" value="1"/>
</dbReference>
<dbReference type="PANTHER" id="PTHR30349:SF41">
    <property type="entry name" value="INTEGRASE_RECOMBINASE PROTEIN MJ0367-RELATED"/>
    <property type="match status" value="1"/>
</dbReference>
<dbReference type="AlphaFoldDB" id="A0A1H1ZK20"/>
<evidence type="ECO:0000256" key="3">
    <source>
        <dbReference type="ARBA" id="ARBA00023125"/>
    </source>
</evidence>
<evidence type="ECO:0000313" key="8">
    <source>
        <dbReference type="Proteomes" id="UP000243359"/>
    </source>
</evidence>
<feature type="region of interest" description="Disordered" evidence="5">
    <location>
        <begin position="1"/>
        <end position="23"/>
    </location>
</feature>
<dbReference type="PANTHER" id="PTHR30349">
    <property type="entry name" value="PHAGE INTEGRASE-RELATED"/>
    <property type="match status" value="1"/>
</dbReference>
<evidence type="ECO:0000259" key="6">
    <source>
        <dbReference type="PROSITE" id="PS51898"/>
    </source>
</evidence>
<dbReference type="InterPro" id="IPR002104">
    <property type="entry name" value="Integrase_catalytic"/>
</dbReference>
<evidence type="ECO:0000256" key="4">
    <source>
        <dbReference type="ARBA" id="ARBA00023172"/>
    </source>
</evidence>
<reference evidence="8" key="1">
    <citation type="submission" date="2016-10" db="EMBL/GenBank/DDBJ databases">
        <authorList>
            <person name="Varghese N."/>
            <person name="Submissions S."/>
        </authorList>
    </citation>
    <scope>NUCLEOTIDE SEQUENCE [LARGE SCALE GENOMIC DNA]</scope>
    <source>
        <strain evidence="8">KCTC 32247</strain>
    </source>
</reference>
<comment type="similarity">
    <text evidence="1">Belongs to the 'phage' integrase family.</text>
</comment>
<protein>
    <submittedName>
        <fullName evidence="7">Phage integrase family protein</fullName>
    </submittedName>
</protein>